<keyword evidence="1" id="KW-0812">Transmembrane</keyword>
<sequence>MTRKALIWVLLAGWALAYAASVAAFLSIESAGDGFTRGLNRLMAFFGWQIVAGAFASAVWLAGRNQDHAPLRRWLVRLPALVAGLLVILVIVIIALARLSHPDPAPPQPTRITLPPVNG</sequence>
<name>A0ABV9KMH4_9RHOB</name>
<evidence type="ECO:0000256" key="2">
    <source>
        <dbReference type="SAM" id="SignalP"/>
    </source>
</evidence>
<evidence type="ECO:0000313" key="3">
    <source>
        <dbReference type="EMBL" id="MFC4671126.1"/>
    </source>
</evidence>
<feature type="signal peptide" evidence="2">
    <location>
        <begin position="1"/>
        <end position="19"/>
    </location>
</feature>
<evidence type="ECO:0000313" key="4">
    <source>
        <dbReference type="Proteomes" id="UP001595973"/>
    </source>
</evidence>
<evidence type="ECO:0000256" key="1">
    <source>
        <dbReference type="SAM" id="Phobius"/>
    </source>
</evidence>
<dbReference type="RefSeq" id="WP_380721180.1">
    <property type="nucleotide sequence ID" value="NZ_JBHSGI010000033.1"/>
</dbReference>
<reference evidence="4" key="1">
    <citation type="journal article" date="2019" name="Int. J. Syst. Evol. Microbiol.">
        <title>The Global Catalogue of Microorganisms (GCM) 10K type strain sequencing project: providing services to taxonomists for standard genome sequencing and annotation.</title>
        <authorList>
            <consortium name="The Broad Institute Genomics Platform"/>
            <consortium name="The Broad Institute Genome Sequencing Center for Infectious Disease"/>
            <person name="Wu L."/>
            <person name="Ma J."/>
        </authorList>
    </citation>
    <scope>NUCLEOTIDE SEQUENCE [LARGE SCALE GENOMIC DNA]</scope>
    <source>
        <strain evidence="4">CGMCC 4.7283</strain>
    </source>
</reference>
<feature type="transmembrane region" description="Helical" evidence="1">
    <location>
        <begin position="43"/>
        <end position="62"/>
    </location>
</feature>
<dbReference type="EMBL" id="JBHSGI010000033">
    <property type="protein sequence ID" value="MFC4671126.1"/>
    <property type="molecule type" value="Genomic_DNA"/>
</dbReference>
<feature type="transmembrane region" description="Helical" evidence="1">
    <location>
        <begin position="74"/>
        <end position="97"/>
    </location>
</feature>
<keyword evidence="4" id="KW-1185">Reference proteome</keyword>
<proteinExistence type="predicted"/>
<dbReference type="Proteomes" id="UP001595973">
    <property type="component" value="Unassembled WGS sequence"/>
</dbReference>
<keyword evidence="1" id="KW-0472">Membrane</keyword>
<feature type="chain" id="PRO_5046556634" evidence="2">
    <location>
        <begin position="20"/>
        <end position="119"/>
    </location>
</feature>
<keyword evidence="2" id="KW-0732">Signal</keyword>
<protein>
    <submittedName>
        <fullName evidence="3">Uncharacterized protein</fullName>
    </submittedName>
</protein>
<organism evidence="3 4">
    <name type="scientific">Seohaeicola nanhaiensis</name>
    <dbReference type="NCBI Taxonomy" id="1387282"/>
    <lineage>
        <taxon>Bacteria</taxon>
        <taxon>Pseudomonadati</taxon>
        <taxon>Pseudomonadota</taxon>
        <taxon>Alphaproteobacteria</taxon>
        <taxon>Rhodobacterales</taxon>
        <taxon>Roseobacteraceae</taxon>
        <taxon>Seohaeicola</taxon>
    </lineage>
</organism>
<comment type="caution">
    <text evidence="3">The sequence shown here is derived from an EMBL/GenBank/DDBJ whole genome shotgun (WGS) entry which is preliminary data.</text>
</comment>
<accession>A0ABV9KMH4</accession>
<gene>
    <name evidence="3" type="ORF">ACFO5X_21430</name>
</gene>
<keyword evidence="1" id="KW-1133">Transmembrane helix</keyword>